<dbReference type="Proteomes" id="UP000002058">
    <property type="component" value="Unassembled WGS sequence"/>
</dbReference>
<dbReference type="InParanoid" id="C4JLR6"/>
<feature type="region of interest" description="Disordered" evidence="5">
    <location>
        <begin position="162"/>
        <end position="189"/>
    </location>
</feature>
<feature type="compositionally biased region" description="Gly residues" evidence="5">
    <location>
        <begin position="269"/>
        <end position="280"/>
    </location>
</feature>
<keyword evidence="7" id="KW-1185">Reference proteome</keyword>
<evidence type="ECO:0008006" key="8">
    <source>
        <dbReference type="Google" id="ProtNLM"/>
    </source>
</evidence>
<sequence>MEALHGPPNPSSFISLAEHQSHTPESFYSGPPILHHLSERCKIVILEGELASVSALSGLRPGVSQEATNGAQPSEGSSDQDKEIVIDGVDVWVTSEKLLLYNPSTTTGVAIPYRTISLHAIQRLRLPDSQERNDVQGLYMQLSIGVDAEEDLEEDAVSLTVVPPAPQPATTQAQSEGENESLLTDDKPSQTPTELLYAALSACSNLHPDPADEEDDLGGQPLADSALFQSGLVIPGNNAGGLPPAMPGSGGWITAENMHEFFDEEGNWIGEGRGPLGPGAGSVRPREEDDEGNQAGEDGSGAGAEETKWQRTG</sequence>
<dbReference type="GO" id="GO:0000387">
    <property type="term" value="P:spliceosomal snRNP assembly"/>
    <property type="evidence" value="ECO:0007669"/>
    <property type="project" value="TreeGrafter"/>
</dbReference>
<dbReference type="Pfam" id="PF03517">
    <property type="entry name" value="Voldacs"/>
    <property type="match status" value="1"/>
</dbReference>
<evidence type="ECO:0000256" key="1">
    <source>
        <dbReference type="ARBA" id="ARBA00004123"/>
    </source>
</evidence>
<comment type="subcellular location">
    <subcellularLocation>
        <location evidence="2">Cytoplasm</location>
    </subcellularLocation>
    <subcellularLocation>
        <location evidence="1">Nucleus</location>
    </subcellularLocation>
</comment>
<dbReference type="GO" id="GO:0045292">
    <property type="term" value="P:mRNA cis splicing, via spliceosome"/>
    <property type="evidence" value="ECO:0007669"/>
    <property type="project" value="TreeGrafter"/>
</dbReference>
<dbReference type="AlphaFoldDB" id="C4JLR6"/>
<dbReference type="VEuPathDB" id="FungiDB:UREG_03774"/>
<feature type="region of interest" description="Disordered" evidence="5">
    <location>
        <begin position="64"/>
        <end position="83"/>
    </location>
</feature>
<evidence type="ECO:0000256" key="4">
    <source>
        <dbReference type="ARBA" id="ARBA00023242"/>
    </source>
</evidence>
<dbReference type="RefSeq" id="XP_002544257.1">
    <property type="nucleotide sequence ID" value="XM_002544211.1"/>
</dbReference>
<dbReference type="InterPro" id="IPR011993">
    <property type="entry name" value="PH-like_dom_sf"/>
</dbReference>
<dbReference type="GO" id="GO:0005829">
    <property type="term" value="C:cytosol"/>
    <property type="evidence" value="ECO:0007669"/>
    <property type="project" value="TreeGrafter"/>
</dbReference>
<evidence type="ECO:0000313" key="7">
    <source>
        <dbReference type="Proteomes" id="UP000002058"/>
    </source>
</evidence>
<dbReference type="InterPro" id="IPR039924">
    <property type="entry name" value="ICln/Lot5/Saf5"/>
</dbReference>
<evidence type="ECO:0000256" key="2">
    <source>
        <dbReference type="ARBA" id="ARBA00004496"/>
    </source>
</evidence>
<feature type="compositionally biased region" description="Polar residues" evidence="5">
    <location>
        <begin position="65"/>
        <end position="77"/>
    </location>
</feature>
<name>C4JLR6_UNCRE</name>
<evidence type="ECO:0000313" key="6">
    <source>
        <dbReference type="EMBL" id="EEP78928.1"/>
    </source>
</evidence>
<protein>
    <recommendedName>
        <fullName evidence="8">Regulator of volume decrease after cellular swelling-domain-containing protein</fullName>
    </recommendedName>
</protein>
<dbReference type="OMA" id="NMHEYFD"/>
<reference evidence="7" key="1">
    <citation type="journal article" date="2009" name="Genome Res.">
        <title>Comparative genomic analyses of the human fungal pathogens Coccidioides and their relatives.</title>
        <authorList>
            <person name="Sharpton T.J."/>
            <person name="Stajich J.E."/>
            <person name="Rounsley S.D."/>
            <person name="Gardner M.J."/>
            <person name="Wortman J.R."/>
            <person name="Jordar V.S."/>
            <person name="Maiti R."/>
            <person name="Kodira C.D."/>
            <person name="Neafsey D.E."/>
            <person name="Zeng Q."/>
            <person name="Hung C.-Y."/>
            <person name="McMahan C."/>
            <person name="Muszewska A."/>
            <person name="Grynberg M."/>
            <person name="Mandel M.A."/>
            <person name="Kellner E.M."/>
            <person name="Barker B.M."/>
            <person name="Galgiani J.N."/>
            <person name="Orbach M.J."/>
            <person name="Kirkland T.N."/>
            <person name="Cole G.T."/>
            <person name="Henn M.R."/>
            <person name="Birren B.W."/>
            <person name="Taylor J.W."/>
        </authorList>
    </citation>
    <scope>NUCLEOTIDE SEQUENCE [LARGE SCALE GENOMIC DNA]</scope>
    <source>
        <strain evidence="7">UAMH 1704</strain>
    </source>
</reference>
<proteinExistence type="predicted"/>
<dbReference type="EMBL" id="CH476616">
    <property type="protein sequence ID" value="EEP78928.1"/>
    <property type="molecule type" value="Genomic_DNA"/>
</dbReference>
<dbReference type="PANTHER" id="PTHR21399:SF0">
    <property type="entry name" value="METHYLOSOME SUBUNIT PICLN"/>
    <property type="match status" value="1"/>
</dbReference>
<dbReference type="PANTHER" id="PTHR21399">
    <property type="entry name" value="CHLORIDE CONDUCTANCE REGULATORY PROTEIN ICLN"/>
    <property type="match status" value="1"/>
</dbReference>
<dbReference type="GO" id="GO:0005681">
    <property type="term" value="C:spliceosomal complex"/>
    <property type="evidence" value="ECO:0007669"/>
    <property type="project" value="TreeGrafter"/>
</dbReference>
<evidence type="ECO:0000256" key="5">
    <source>
        <dbReference type="SAM" id="MobiDB-lite"/>
    </source>
</evidence>
<evidence type="ECO:0000256" key="3">
    <source>
        <dbReference type="ARBA" id="ARBA00022490"/>
    </source>
</evidence>
<gene>
    <name evidence="6" type="ORF">UREG_03774</name>
</gene>
<dbReference type="OrthoDB" id="19714at2759"/>
<dbReference type="KEGG" id="ure:UREG_03774"/>
<keyword evidence="4" id="KW-0539">Nucleus</keyword>
<dbReference type="eggNOG" id="ENOG502S43V">
    <property type="taxonomic scope" value="Eukaryota"/>
</dbReference>
<feature type="region of interest" description="Disordered" evidence="5">
    <location>
        <begin position="266"/>
        <end position="313"/>
    </location>
</feature>
<dbReference type="HOGENOM" id="CLU_054062_0_0_1"/>
<organism evidence="6 7">
    <name type="scientific">Uncinocarpus reesii (strain UAMH 1704)</name>
    <dbReference type="NCBI Taxonomy" id="336963"/>
    <lineage>
        <taxon>Eukaryota</taxon>
        <taxon>Fungi</taxon>
        <taxon>Dikarya</taxon>
        <taxon>Ascomycota</taxon>
        <taxon>Pezizomycotina</taxon>
        <taxon>Eurotiomycetes</taxon>
        <taxon>Eurotiomycetidae</taxon>
        <taxon>Onygenales</taxon>
        <taxon>Onygenaceae</taxon>
        <taxon>Uncinocarpus</taxon>
    </lineage>
</organism>
<keyword evidence="3" id="KW-0963">Cytoplasm</keyword>
<dbReference type="Gene3D" id="2.30.29.30">
    <property type="entry name" value="Pleckstrin-homology domain (PH domain)/Phosphotyrosine-binding domain (PTB)"/>
    <property type="match status" value="1"/>
</dbReference>
<dbReference type="GeneID" id="8444150"/>
<accession>C4JLR6</accession>
<dbReference type="GO" id="GO:0034715">
    <property type="term" value="C:pICln-Sm protein complex"/>
    <property type="evidence" value="ECO:0007669"/>
    <property type="project" value="TreeGrafter"/>
</dbReference>